<keyword evidence="2" id="KW-1185">Reference proteome</keyword>
<dbReference type="RefSeq" id="XP_046601971.1">
    <property type="nucleotide sequence ID" value="XM_046746015.1"/>
</dbReference>
<gene>
    <name evidence="3" type="primary">LOC124295581</name>
</gene>
<protein>
    <submittedName>
        <fullName evidence="3">Uncharacterized protein LOC124295581</fullName>
    </submittedName>
</protein>
<feature type="transmembrane region" description="Helical" evidence="1">
    <location>
        <begin position="38"/>
        <end position="60"/>
    </location>
</feature>
<keyword evidence="1" id="KW-0472">Membrane</keyword>
<name>A0ABM3GNY2_NEOLC</name>
<proteinExistence type="predicted"/>
<evidence type="ECO:0000313" key="3">
    <source>
        <dbReference type="RefSeq" id="XP_046601971.1"/>
    </source>
</evidence>
<dbReference type="GeneID" id="124295581"/>
<sequence length="199" mass="23430">MFFSAPKSLCEAFKPLFYINWFMGLGIFLHPEKTFIPYFYILLQTVIINLTNWITIYVGLDELLQDTTDFNNDGQSLNRRNTYRVFHCINAGIVTIAPFLVWHRSKKAKESLRQMMILDDIFKYKLGLKHDYRKIHVYVNSRLIIVVLAMFTMAIYDLSWSLADHRSLFRNYCVSAAVHQPILVMFLLDLNFCTCVTYV</sequence>
<evidence type="ECO:0000256" key="1">
    <source>
        <dbReference type="SAM" id="Phobius"/>
    </source>
</evidence>
<organism evidence="2 3">
    <name type="scientific">Neodiprion lecontei</name>
    <name type="common">Redheaded pine sawfly</name>
    <dbReference type="NCBI Taxonomy" id="441921"/>
    <lineage>
        <taxon>Eukaryota</taxon>
        <taxon>Metazoa</taxon>
        <taxon>Ecdysozoa</taxon>
        <taxon>Arthropoda</taxon>
        <taxon>Hexapoda</taxon>
        <taxon>Insecta</taxon>
        <taxon>Pterygota</taxon>
        <taxon>Neoptera</taxon>
        <taxon>Endopterygota</taxon>
        <taxon>Hymenoptera</taxon>
        <taxon>Tenthredinoidea</taxon>
        <taxon>Diprionidae</taxon>
        <taxon>Diprioninae</taxon>
        <taxon>Neodiprion</taxon>
    </lineage>
</organism>
<feature type="transmembrane region" description="Helical" evidence="1">
    <location>
        <begin position="176"/>
        <end position="198"/>
    </location>
</feature>
<keyword evidence="1" id="KW-0812">Transmembrane</keyword>
<keyword evidence="1" id="KW-1133">Transmembrane helix</keyword>
<feature type="transmembrane region" description="Helical" evidence="1">
    <location>
        <begin position="135"/>
        <end position="156"/>
    </location>
</feature>
<evidence type="ECO:0000313" key="2">
    <source>
        <dbReference type="Proteomes" id="UP000829291"/>
    </source>
</evidence>
<reference evidence="3" key="1">
    <citation type="submission" date="2025-08" db="UniProtKB">
        <authorList>
            <consortium name="RefSeq"/>
        </authorList>
    </citation>
    <scope>IDENTIFICATION</scope>
    <source>
        <tissue evidence="3">Thorax and Abdomen</tissue>
    </source>
</reference>
<dbReference type="Proteomes" id="UP000829291">
    <property type="component" value="Chromosome 7"/>
</dbReference>
<feature type="transmembrane region" description="Helical" evidence="1">
    <location>
        <begin position="12"/>
        <end position="31"/>
    </location>
</feature>
<accession>A0ABM3GNY2</accession>
<feature type="transmembrane region" description="Helical" evidence="1">
    <location>
        <begin position="83"/>
        <end position="102"/>
    </location>
</feature>